<evidence type="ECO:0000313" key="12">
    <source>
        <dbReference type="EMBL" id="BAY85618.1"/>
    </source>
</evidence>
<dbReference type="PRINTS" id="PR00301">
    <property type="entry name" value="HEATSHOCK70"/>
</dbReference>
<dbReference type="GO" id="GO:0005524">
    <property type="term" value="F:ATP binding"/>
    <property type="evidence" value="ECO:0007669"/>
    <property type="project" value="UniProtKB-UniRule"/>
</dbReference>
<dbReference type="FunFam" id="3.30.420.40:FF:000004">
    <property type="entry name" value="Molecular chaperone DnaK"/>
    <property type="match status" value="1"/>
</dbReference>
<evidence type="ECO:0000256" key="7">
    <source>
        <dbReference type="ARBA" id="ARBA00023186"/>
    </source>
</evidence>
<keyword evidence="7 8" id="KW-0143">Chaperone</keyword>
<dbReference type="Gene3D" id="3.30.420.40">
    <property type="match status" value="2"/>
</dbReference>
<keyword evidence="3 8" id="KW-0597">Phosphoprotein</keyword>
<dbReference type="SUPFAM" id="SSF100920">
    <property type="entry name" value="Heat shock protein 70kD (HSP70), peptide-binding domain"/>
    <property type="match status" value="1"/>
</dbReference>
<dbReference type="GO" id="GO:0051082">
    <property type="term" value="F:unfolded protein binding"/>
    <property type="evidence" value="ECO:0007669"/>
    <property type="project" value="InterPro"/>
</dbReference>
<dbReference type="InterPro" id="IPR018181">
    <property type="entry name" value="Heat_shock_70_CS"/>
</dbReference>
<gene>
    <name evidence="8" type="primary">dnaK</name>
    <name evidence="12" type="ORF">NIES267_51190</name>
</gene>
<dbReference type="HAMAP" id="MF_00332">
    <property type="entry name" value="DnaK"/>
    <property type="match status" value="1"/>
</dbReference>
<evidence type="ECO:0000256" key="11">
    <source>
        <dbReference type="SAM" id="MobiDB-lite"/>
    </source>
</evidence>
<dbReference type="InterPro" id="IPR029047">
    <property type="entry name" value="HSP70_peptide-bd_sf"/>
</dbReference>
<dbReference type="InterPro" id="IPR012725">
    <property type="entry name" value="Chaperone_DnaK"/>
</dbReference>
<evidence type="ECO:0000256" key="2">
    <source>
        <dbReference type="ARBA" id="ARBA00007381"/>
    </source>
</evidence>
<dbReference type="NCBIfam" id="NF009946">
    <property type="entry name" value="PRK13410.1"/>
    <property type="match status" value="1"/>
</dbReference>
<dbReference type="AlphaFoldDB" id="A0A1Z4LX06"/>
<dbReference type="PANTHER" id="PTHR19375">
    <property type="entry name" value="HEAT SHOCK PROTEIN 70KDA"/>
    <property type="match status" value="1"/>
</dbReference>
<proteinExistence type="evidence at transcript level"/>
<dbReference type="InterPro" id="IPR043129">
    <property type="entry name" value="ATPase_NBD"/>
</dbReference>
<dbReference type="Pfam" id="PF00012">
    <property type="entry name" value="HSP70"/>
    <property type="match status" value="1"/>
</dbReference>
<evidence type="ECO:0000256" key="10">
    <source>
        <dbReference type="SAM" id="Coils"/>
    </source>
</evidence>
<evidence type="ECO:0000256" key="4">
    <source>
        <dbReference type="ARBA" id="ARBA00022741"/>
    </source>
</evidence>
<evidence type="ECO:0000256" key="8">
    <source>
        <dbReference type="HAMAP-Rule" id="MF_00332"/>
    </source>
</evidence>
<comment type="function">
    <text evidence="1 8">Acts as a chaperone.</text>
</comment>
<dbReference type="Gene3D" id="3.90.640.10">
    <property type="entry name" value="Actin, Chain A, domain 4"/>
    <property type="match status" value="1"/>
</dbReference>
<dbReference type="PROSITE" id="PS00297">
    <property type="entry name" value="HSP70_1"/>
    <property type="match status" value="1"/>
</dbReference>
<dbReference type="FunFam" id="3.90.640.10:FF:000003">
    <property type="entry name" value="Molecular chaperone DnaK"/>
    <property type="match status" value="1"/>
</dbReference>
<name>A0A1Z4LX06_9CYAN</name>
<dbReference type="EMBL" id="AP018227">
    <property type="protein sequence ID" value="BAY85618.1"/>
    <property type="molecule type" value="Genomic_DNA"/>
</dbReference>
<dbReference type="InterPro" id="IPR013126">
    <property type="entry name" value="Hsp_70_fam"/>
</dbReference>
<dbReference type="Proteomes" id="UP000218418">
    <property type="component" value="Chromosome"/>
</dbReference>
<accession>A0A1Z4LX06</accession>
<feature type="compositionally biased region" description="Basic and acidic residues" evidence="11">
    <location>
        <begin position="631"/>
        <end position="716"/>
    </location>
</feature>
<keyword evidence="6 8" id="KW-0346">Stress response</keyword>
<dbReference type="PROSITE" id="PS01036">
    <property type="entry name" value="HSP70_3"/>
    <property type="match status" value="1"/>
</dbReference>
<feature type="region of interest" description="Disordered" evidence="11">
    <location>
        <begin position="631"/>
        <end position="750"/>
    </location>
</feature>
<dbReference type="SUPFAM" id="SSF53067">
    <property type="entry name" value="Actin-like ATPase domain"/>
    <property type="match status" value="2"/>
</dbReference>
<feature type="modified residue" description="Phosphothreonine; by autocatalysis" evidence="8">
    <location>
        <position position="198"/>
    </location>
</feature>
<organism evidence="12 13">
    <name type="scientific">Calothrix parasitica NIES-267</name>
    <dbReference type="NCBI Taxonomy" id="1973488"/>
    <lineage>
        <taxon>Bacteria</taxon>
        <taxon>Bacillati</taxon>
        <taxon>Cyanobacteriota</taxon>
        <taxon>Cyanophyceae</taxon>
        <taxon>Nostocales</taxon>
        <taxon>Calotrichaceae</taxon>
        <taxon>Calothrix</taxon>
    </lineage>
</organism>
<dbReference type="Gene3D" id="2.60.34.10">
    <property type="entry name" value="Substrate Binding Domain Of DNAk, Chain A, domain 1"/>
    <property type="match status" value="1"/>
</dbReference>
<evidence type="ECO:0000256" key="5">
    <source>
        <dbReference type="ARBA" id="ARBA00022840"/>
    </source>
</evidence>
<dbReference type="GO" id="GO:0140662">
    <property type="term" value="F:ATP-dependent protein folding chaperone"/>
    <property type="evidence" value="ECO:0007669"/>
    <property type="project" value="InterPro"/>
</dbReference>
<comment type="induction">
    <text evidence="8">By stress conditions e.g. heat shock.</text>
</comment>
<dbReference type="NCBIfam" id="NF003520">
    <property type="entry name" value="PRK05183.1"/>
    <property type="match status" value="1"/>
</dbReference>
<evidence type="ECO:0000256" key="9">
    <source>
        <dbReference type="RuleBase" id="RU003322"/>
    </source>
</evidence>
<evidence type="ECO:0000313" key="13">
    <source>
        <dbReference type="Proteomes" id="UP000218418"/>
    </source>
</evidence>
<dbReference type="InterPro" id="IPR029048">
    <property type="entry name" value="HSP70_C_sf"/>
</dbReference>
<comment type="similarity">
    <text evidence="2 8 9">Belongs to the heat shock protein 70 family.</text>
</comment>
<reference evidence="12 13" key="1">
    <citation type="submission" date="2017-06" db="EMBL/GenBank/DDBJ databases">
        <title>Genome sequencing of cyanobaciteial culture collection at National Institute for Environmental Studies (NIES).</title>
        <authorList>
            <person name="Hirose Y."/>
            <person name="Shimura Y."/>
            <person name="Fujisawa T."/>
            <person name="Nakamura Y."/>
            <person name="Kawachi M."/>
        </authorList>
    </citation>
    <scope>NUCLEOTIDE SEQUENCE [LARGE SCALE GENOMIC DNA]</scope>
    <source>
        <strain evidence="12 13">NIES-267</strain>
    </source>
</reference>
<dbReference type="NCBIfam" id="NF001413">
    <property type="entry name" value="PRK00290.1"/>
    <property type="match status" value="1"/>
</dbReference>
<dbReference type="PROSITE" id="PS00329">
    <property type="entry name" value="HSP70_2"/>
    <property type="match status" value="1"/>
</dbReference>
<feature type="coiled-coil region" evidence="10">
    <location>
        <begin position="244"/>
        <end position="271"/>
    </location>
</feature>
<sequence length="750" mass="83637">MGKVVGIDLGTTNSVVAVMEGGKPVVIANAEGMRTTPSVVGFSKDGEKVVGQMARRQTVLNPQNTFFAIKRFMGRKYSELAPESKRVPYTVRKGEIGDIKIVCPRVKKNFAPEEVSAMILKKLAEDAGKYLGEQVTGTVITVPAYFNDAQRQATRDAGRIAGLEVLRILNEPTAAALAYGLDKAGSEVILVFDLGGGTFDVSILEVGDGVFEVKSTSGDTQLGGNDFDKRIVDWLAEKFLEDEGMDLRKDRQALQRLMEAAEKAKIELSAVSVTDINLPFITADQDGPKHLETRLTRSQFEAMCDDLLGRLRVPVKRALRDAGMTPRDIEEVVLVGGSTRMPIVEKLVEAMIGLQPNQNVNPDEVVAVGAAVQAGILAGELKDVLLLDVTPLSIGLETIGGVMKKLIPRNTTIPVRRSDIFSTSENNQNTVEVHVSQGEREMAADNKSLGRFKLYGIPPAPRGIPQIQVSFDIDANGILQVTALDRTTGREQSITVQGASNLSEAEIQQAIQDAEKFADVDRQRKEKVEKRTRSEALILQAERQLREVALDFGMQFARNRRQRIDNISRDLKDSLKENDERGIDQAYADLQDALSDLNKEVRQYYADDEEDDLFGTIRDIFIGDKEDDDFYDRGYGRGADRGNRDYDRGYGNRDYDRGYGREPDRGYGREPDRGYGREPERGYGREPERGYGREPERGYGREPERGYGREPERGNGRDNSYPSYDKDYSSRKPSKPSYRDNWDDEDDDWL</sequence>
<dbReference type="OrthoDB" id="5410377at2"/>
<dbReference type="FunFam" id="2.60.34.10:FF:000014">
    <property type="entry name" value="Chaperone protein DnaK HSP70"/>
    <property type="match status" value="1"/>
</dbReference>
<dbReference type="NCBIfam" id="TIGR02350">
    <property type="entry name" value="prok_dnaK"/>
    <property type="match status" value="1"/>
</dbReference>
<dbReference type="SUPFAM" id="SSF100934">
    <property type="entry name" value="Heat shock protein 70kD (HSP70), C-terminal subdomain"/>
    <property type="match status" value="1"/>
</dbReference>
<evidence type="ECO:0000256" key="1">
    <source>
        <dbReference type="ARBA" id="ARBA00002290"/>
    </source>
</evidence>
<evidence type="ECO:0000256" key="3">
    <source>
        <dbReference type="ARBA" id="ARBA00022553"/>
    </source>
</evidence>
<protein>
    <recommendedName>
        <fullName evidence="8">Chaperone protein DnaK</fullName>
    </recommendedName>
    <alternativeName>
        <fullName evidence="8">HSP70</fullName>
    </alternativeName>
    <alternativeName>
        <fullName evidence="8">Heat shock 70 kDa protein</fullName>
    </alternativeName>
    <alternativeName>
        <fullName evidence="8">Heat shock protein 70</fullName>
    </alternativeName>
</protein>
<dbReference type="CDD" id="cd10234">
    <property type="entry name" value="ASKHA_NBD_HSP70_DnaK-like"/>
    <property type="match status" value="1"/>
</dbReference>
<keyword evidence="4 8" id="KW-0547">Nucleotide-binding</keyword>
<keyword evidence="10" id="KW-0175">Coiled coil</keyword>
<evidence type="ECO:0000256" key="6">
    <source>
        <dbReference type="ARBA" id="ARBA00023016"/>
    </source>
</evidence>
<keyword evidence="13" id="KW-1185">Reference proteome</keyword>
<keyword evidence="5 8" id="KW-0067">ATP-binding</keyword>